<feature type="compositionally biased region" description="Basic residues" evidence="8">
    <location>
        <begin position="181"/>
        <end position="191"/>
    </location>
</feature>
<dbReference type="CDD" id="cd11304">
    <property type="entry name" value="Cadherin_repeat"/>
    <property type="match status" value="6"/>
</dbReference>
<proteinExistence type="predicted"/>
<dbReference type="InterPro" id="IPR020894">
    <property type="entry name" value="Cadherin_CS"/>
</dbReference>
<evidence type="ECO:0000256" key="7">
    <source>
        <dbReference type="PROSITE-ProRule" id="PRU00043"/>
    </source>
</evidence>
<comment type="caution">
    <text evidence="10">The sequence shown here is derived from an EMBL/GenBank/DDBJ whole genome shotgun (WGS) entry which is preliminary data.</text>
</comment>
<dbReference type="GO" id="GO:0005509">
    <property type="term" value="F:calcium ion binding"/>
    <property type="evidence" value="ECO:0007669"/>
    <property type="project" value="UniProtKB-UniRule"/>
</dbReference>
<feature type="compositionally biased region" description="Basic and acidic residues" evidence="8">
    <location>
        <begin position="1"/>
        <end position="36"/>
    </location>
</feature>
<evidence type="ECO:0000313" key="10">
    <source>
        <dbReference type="EMBL" id="KAK8381140.1"/>
    </source>
</evidence>
<comment type="subcellular location">
    <subcellularLocation>
        <location evidence="1">Membrane</location>
    </subcellularLocation>
</comment>
<gene>
    <name evidence="10" type="ORF">O3P69_008188</name>
</gene>
<keyword evidence="5" id="KW-1133">Transmembrane helix</keyword>
<feature type="region of interest" description="Disordered" evidence="8">
    <location>
        <begin position="155"/>
        <end position="208"/>
    </location>
</feature>
<evidence type="ECO:0000256" key="2">
    <source>
        <dbReference type="ARBA" id="ARBA00022692"/>
    </source>
</evidence>
<feature type="compositionally biased region" description="Low complexity" evidence="8">
    <location>
        <begin position="192"/>
        <end position="201"/>
    </location>
</feature>
<evidence type="ECO:0000256" key="6">
    <source>
        <dbReference type="ARBA" id="ARBA00023136"/>
    </source>
</evidence>
<evidence type="ECO:0000256" key="1">
    <source>
        <dbReference type="ARBA" id="ARBA00004370"/>
    </source>
</evidence>
<keyword evidence="11" id="KW-1185">Reference proteome</keyword>
<dbReference type="GO" id="GO:0060429">
    <property type="term" value="P:epithelium development"/>
    <property type="evidence" value="ECO:0007669"/>
    <property type="project" value="UniProtKB-ARBA"/>
</dbReference>
<evidence type="ECO:0000256" key="8">
    <source>
        <dbReference type="SAM" id="MobiDB-lite"/>
    </source>
</evidence>
<protein>
    <recommendedName>
        <fullName evidence="9">Cadherin domain-containing protein</fullName>
    </recommendedName>
</protein>
<keyword evidence="6" id="KW-0472">Membrane</keyword>
<dbReference type="PRINTS" id="PR00205">
    <property type="entry name" value="CADHERIN"/>
</dbReference>
<evidence type="ECO:0000259" key="9">
    <source>
        <dbReference type="PROSITE" id="PS50268"/>
    </source>
</evidence>
<dbReference type="FunFam" id="2.60.40.60:FF:000020">
    <property type="entry name" value="Dachsous cadherin-related 1b"/>
    <property type="match status" value="1"/>
</dbReference>
<dbReference type="PANTHER" id="PTHR24026">
    <property type="entry name" value="FAT ATYPICAL CADHERIN-RELATED"/>
    <property type="match status" value="1"/>
</dbReference>
<feature type="domain" description="Cadherin" evidence="9">
    <location>
        <begin position="555"/>
        <end position="614"/>
    </location>
</feature>
<evidence type="ECO:0000313" key="11">
    <source>
        <dbReference type="Proteomes" id="UP001487740"/>
    </source>
</evidence>
<evidence type="ECO:0000256" key="5">
    <source>
        <dbReference type="ARBA" id="ARBA00022989"/>
    </source>
</evidence>
<feature type="domain" description="Cadherin" evidence="9">
    <location>
        <begin position="842"/>
        <end position="914"/>
    </location>
</feature>
<organism evidence="10 11">
    <name type="scientific">Scylla paramamosain</name>
    <name type="common">Mud crab</name>
    <dbReference type="NCBI Taxonomy" id="85552"/>
    <lineage>
        <taxon>Eukaryota</taxon>
        <taxon>Metazoa</taxon>
        <taxon>Ecdysozoa</taxon>
        <taxon>Arthropoda</taxon>
        <taxon>Crustacea</taxon>
        <taxon>Multicrustacea</taxon>
        <taxon>Malacostraca</taxon>
        <taxon>Eumalacostraca</taxon>
        <taxon>Eucarida</taxon>
        <taxon>Decapoda</taxon>
        <taxon>Pleocyemata</taxon>
        <taxon>Brachyura</taxon>
        <taxon>Eubrachyura</taxon>
        <taxon>Portunoidea</taxon>
        <taxon>Portunidae</taxon>
        <taxon>Portuninae</taxon>
        <taxon>Scylla</taxon>
    </lineage>
</organism>
<reference evidence="10 11" key="1">
    <citation type="submission" date="2023-03" db="EMBL/GenBank/DDBJ databases">
        <title>High-quality genome of Scylla paramamosain provides insights in environmental adaptation.</title>
        <authorList>
            <person name="Zhang L."/>
        </authorList>
    </citation>
    <scope>NUCLEOTIDE SEQUENCE [LARGE SCALE GENOMIC DNA]</scope>
    <source>
        <strain evidence="10">LZ_2023a</strain>
        <tissue evidence="10">Muscle</tissue>
    </source>
</reference>
<dbReference type="GO" id="GO:0005886">
    <property type="term" value="C:plasma membrane"/>
    <property type="evidence" value="ECO:0007669"/>
    <property type="project" value="UniProtKB-SubCell"/>
</dbReference>
<dbReference type="SUPFAM" id="SSF49313">
    <property type="entry name" value="Cadherin-like"/>
    <property type="match status" value="7"/>
</dbReference>
<evidence type="ECO:0000256" key="3">
    <source>
        <dbReference type="ARBA" id="ARBA00022737"/>
    </source>
</evidence>
<dbReference type="PROSITE" id="PS00232">
    <property type="entry name" value="CADHERIN_1"/>
    <property type="match status" value="2"/>
</dbReference>
<dbReference type="GO" id="GO:0007156">
    <property type="term" value="P:homophilic cell adhesion via plasma membrane adhesion molecules"/>
    <property type="evidence" value="ECO:0007669"/>
    <property type="project" value="InterPro"/>
</dbReference>
<dbReference type="InterPro" id="IPR002126">
    <property type="entry name" value="Cadherin-like_dom"/>
</dbReference>
<sequence length="937" mass="103447">MGRGDETSVRGEREGEAICERGGREGGRRERVEERGGTSSGCEMGERIASVKIGEATSLNPDLRLRNPDLRLRNPDLSHLYGATAKWLKSVLEATEAGHESSTLRNLHWVKESPSRARQSRGPFSVSQREALPVCLNHASPSTRARPRRATLSAIQNSHKAHGHRSHFHHHQQEQRGRQGTGRRLRKRHQGRLQQQQQHQRPPSLQFSQPEYRVTLKEDVPIHTSLLTVDVSGAEGMALKYQLSDAVNFGISDAGVIYTLRQLDHEGSGGRYSLQVTAEELGGGWWARSASTQMSIQVMDAPEPPRFDVQHYQFTISEFAREGSYVGTVRAEDDDGDLDRYFLRGRDITEAFAMDASTGVITLEEAPDGSRWQYHLKAGAEDRLGHVTLVPVSVFFISGNPAYEPLVSVTQGDSSRRPVFPDCESYEDTHVMENVTAGSPVLTVVATDVDSWLSGALSYSLIHSFSTFAIQASSQRGHITTTRRLDRDEGDEEFMLTVVAKDGGSPPLQASCSFRVIVDDLNDNSPVFNQETGTLAGTHISLTTWRATPTTWSSFYLEPITGVLTLKRHLHDAMANTKTFDMRVRAVDGGTPPLWSTAPITVRVVSSGELPPSVSTQHPRQPAIPENTTENTDVVVVCARSNLPKAPNVYFTLLNGDTPETNSDGTFALRQVPDHQEDLCGNNSGVSVFVATRNLDFETLQAYRLNVLMVNDRNARLEHQVVVDILDVNDNAPLLQAWDGSVQENSASTLITTIRAVDKDASPQYRQLRYSFDATAPHDVVSKFALKSNGELWSTRRLDREEQSQYRVPIRVTDGMPGHARVTIYWITVQDVNDVPPVFDHSLGVYEVQLPENREVGKPTGIRLAVDDADLVNQFAFDIISGNEEGKFGIDATSRTLIVATPLDYDDPVNDRNLAESSAVAGGGMAERRCAGEVTVA</sequence>
<keyword evidence="4 7" id="KW-0106">Calcium</keyword>
<feature type="domain" description="Cadherin" evidence="9">
    <location>
        <begin position="208"/>
        <end position="307"/>
    </location>
</feature>
<dbReference type="PANTHER" id="PTHR24026:SF126">
    <property type="entry name" value="PROTOCADHERIN FAT 4"/>
    <property type="match status" value="1"/>
</dbReference>
<dbReference type="Proteomes" id="UP001487740">
    <property type="component" value="Unassembled WGS sequence"/>
</dbReference>
<feature type="domain" description="Cadherin" evidence="9">
    <location>
        <begin position="734"/>
        <end position="839"/>
    </location>
</feature>
<dbReference type="EMBL" id="JARAKH010000041">
    <property type="protein sequence ID" value="KAK8381140.1"/>
    <property type="molecule type" value="Genomic_DNA"/>
</dbReference>
<feature type="compositionally biased region" description="Basic residues" evidence="8">
    <location>
        <begin position="159"/>
        <end position="170"/>
    </location>
</feature>
<dbReference type="AlphaFoldDB" id="A0AAW0T0F7"/>
<dbReference type="PROSITE" id="PS50268">
    <property type="entry name" value="CADHERIN_2"/>
    <property type="match status" value="7"/>
</dbReference>
<feature type="domain" description="Cadherin" evidence="9">
    <location>
        <begin position="616"/>
        <end position="735"/>
    </location>
</feature>
<dbReference type="InterPro" id="IPR015919">
    <property type="entry name" value="Cadherin-like_sf"/>
</dbReference>
<keyword evidence="2" id="KW-0812">Transmembrane</keyword>
<feature type="domain" description="Cadherin" evidence="9">
    <location>
        <begin position="423"/>
        <end position="528"/>
    </location>
</feature>
<dbReference type="GO" id="GO:0009653">
    <property type="term" value="P:anatomical structure morphogenesis"/>
    <property type="evidence" value="ECO:0007669"/>
    <property type="project" value="UniProtKB-ARBA"/>
</dbReference>
<dbReference type="Pfam" id="PF00028">
    <property type="entry name" value="Cadherin"/>
    <property type="match status" value="2"/>
</dbReference>
<dbReference type="SMART" id="SM00112">
    <property type="entry name" value="CA"/>
    <property type="match status" value="5"/>
</dbReference>
<feature type="region of interest" description="Disordered" evidence="8">
    <location>
        <begin position="1"/>
        <end position="43"/>
    </location>
</feature>
<dbReference type="Gene3D" id="2.60.40.60">
    <property type="entry name" value="Cadherins"/>
    <property type="match status" value="7"/>
</dbReference>
<feature type="domain" description="Cadherin" evidence="9">
    <location>
        <begin position="308"/>
        <end position="407"/>
    </location>
</feature>
<evidence type="ECO:0000256" key="4">
    <source>
        <dbReference type="ARBA" id="ARBA00022837"/>
    </source>
</evidence>
<accession>A0AAW0T0F7</accession>
<name>A0AAW0T0F7_SCYPA</name>
<keyword evidence="3" id="KW-0677">Repeat</keyword>